<dbReference type="FunFam" id="3.40.309.10:FF:000004">
    <property type="entry name" value="Succinate-semialdehyde dehydrogenase I"/>
    <property type="match status" value="1"/>
</dbReference>
<dbReference type="GO" id="GO:0004777">
    <property type="term" value="F:succinate-semialdehyde dehydrogenase (NAD+) activity"/>
    <property type="evidence" value="ECO:0007669"/>
    <property type="project" value="TreeGrafter"/>
</dbReference>
<name>A0A554RMD7_9ACTN</name>
<dbReference type="InterPro" id="IPR010102">
    <property type="entry name" value="Succ_semiAld_DH"/>
</dbReference>
<dbReference type="FunFam" id="3.40.605.10:FF:000005">
    <property type="entry name" value="Succinate-semialdehyde dehydrogenase I"/>
    <property type="match status" value="1"/>
</dbReference>
<accession>A0A554RMD7</accession>
<gene>
    <name evidence="6" type="ORF">FNM00_17135</name>
</gene>
<dbReference type="InterPro" id="IPR016162">
    <property type="entry name" value="Ald_DH_N"/>
</dbReference>
<reference evidence="6 7" key="1">
    <citation type="submission" date="2019-07" db="EMBL/GenBank/DDBJ databases">
        <authorList>
            <person name="Zhao L.H."/>
        </authorList>
    </citation>
    <scope>NUCLEOTIDE SEQUENCE [LARGE SCALE GENOMIC DNA]</scope>
    <source>
        <strain evidence="6 7">Co35</strain>
    </source>
</reference>
<evidence type="ECO:0000256" key="4">
    <source>
        <dbReference type="RuleBase" id="RU003345"/>
    </source>
</evidence>
<dbReference type="PANTHER" id="PTHR43353">
    <property type="entry name" value="SUCCINATE-SEMIALDEHYDE DEHYDROGENASE, MITOCHONDRIAL"/>
    <property type="match status" value="1"/>
</dbReference>
<dbReference type="RefSeq" id="WP_143914759.1">
    <property type="nucleotide sequence ID" value="NZ_VLNT01000024.1"/>
</dbReference>
<dbReference type="Pfam" id="PF00171">
    <property type="entry name" value="Aldedh"/>
    <property type="match status" value="1"/>
</dbReference>
<dbReference type="InterPro" id="IPR015590">
    <property type="entry name" value="Aldehyde_DH_dom"/>
</dbReference>
<comment type="similarity">
    <text evidence="1 4">Belongs to the aldehyde dehydrogenase family.</text>
</comment>
<dbReference type="PANTHER" id="PTHR43353:SF5">
    <property type="entry name" value="SUCCINATE-SEMIALDEHYDE DEHYDROGENASE, MITOCHONDRIAL"/>
    <property type="match status" value="1"/>
</dbReference>
<proteinExistence type="inferred from homology"/>
<dbReference type="InterPro" id="IPR029510">
    <property type="entry name" value="Ald_DH_CS_GLU"/>
</dbReference>
<dbReference type="AlphaFoldDB" id="A0A554RMD7"/>
<dbReference type="InterPro" id="IPR016161">
    <property type="entry name" value="Ald_DH/histidinol_DH"/>
</dbReference>
<dbReference type="EMBL" id="VLNT01000024">
    <property type="protein sequence ID" value="TSD55286.1"/>
    <property type="molecule type" value="Genomic_DNA"/>
</dbReference>
<evidence type="ECO:0000313" key="7">
    <source>
        <dbReference type="Proteomes" id="UP000316988"/>
    </source>
</evidence>
<evidence type="ECO:0000313" key="6">
    <source>
        <dbReference type="EMBL" id="TSD55286.1"/>
    </source>
</evidence>
<dbReference type="Proteomes" id="UP000316988">
    <property type="component" value="Unassembled WGS sequence"/>
</dbReference>
<organism evidence="6 7">
    <name type="scientific">Aeromicrobium piscarium</name>
    <dbReference type="NCBI Taxonomy" id="2590901"/>
    <lineage>
        <taxon>Bacteria</taxon>
        <taxon>Bacillati</taxon>
        <taxon>Actinomycetota</taxon>
        <taxon>Actinomycetes</taxon>
        <taxon>Propionibacteriales</taxon>
        <taxon>Nocardioidaceae</taxon>
        <taxon>Aeromicrobium</taxon>
    </lineage>
</organism>
<evidence type="ECO:0000259" key="5">
    <source>
        <dbReference type="Pfam" id="PF00171"/>
    </source>
</evidence>
<evidence type="ECO:0000256" key="2">
    <source>
        <dbReference type="ARBA" id="ARBA00023002"/>
    </source>
</evidence>
<evidence type="ECO:0000256" key="1">
    <source>
        <dbReference type="ARBA" id="ARBA00009986"/>
    </source>
</evidence>
<dbReference type="InterPro" id="IPR016163">
    <property type="entry name" value="Ald_DH_C"/>
</dbReference>
<dbReference type="SUPFAM" id="SSF53720">
    <property type="entry name" value="ALDH-like"/>
    <property type="match status" value="1"/>
</dbReference>
<evidence type="ECO:0000256" key="3">
    <source>
        <dbReference type="PROSITE-ProRule" id="PRU10007"/>
    </source>
</evidence>
<keyword evidence="2 4" id="KW-0560">Oxidoreductase</keyword>
<feature type="domain" description="Aldehyde dehydrogenase" evidence="5">
    <location>
        <begin position="28"/>
        <end position="490"/>
    </location>
</feature>
<feature type="active site" evidence="3">
    <location>
        <position position="267"/>
    </location>
</feature>
<keyword evidence="7" id="KW-1185">Reference proteome</keyword>
<dbReference type="Gene3D" id="3.40.309.10">
    <property type="entry name" value="Aldehyde Dehydrogenase, Chain A, domain 2"/>
    <property type="match status" value="1"/>
</dbReference>
<dbReference type="OrthoDB" id="6882680at2"/>
<dbReference type="GO" id="GO:0009450">
    <property type="term" value="P:gamma-aminobutyric acid catabolic process"/>
    <property type="evidence" value="ECO:0007669"/>
    <property type="project" value="InterPro"/>
</dbReference>
<protein>
    <submittedName>
        <fullName evidence="6">NAD-dependent succinate-semialdehyde dehydrogenase</fullName>
    </submittedName>
</protein>
<dbReference type="NCBIfam" id="TIGR01780">
    <property type="entry name" value="SSADH"/>
    <property type="match status" value="1"/>
</dbReference>
<dbReference type="CDD" id="cd07103">
    <property type="entry name" value="ALDH_F5_SSADH_GabD"/>
    <property type="match status" value="1"/>
</dbReference>
<dbReference type="PROSITE" id="PS00687">
    <property type="entry name" value="ALDEHYDE_DEHYDR_GLU"/>
    <property type="match status" value="1"/>
</dbReference>
<dbReference type="Gene3D" id="3.40.605.10">
    <property type="entry name" value="Aldehyde Dehydrogenase, Chain A, domain 1"/>
    <property type="match status" value="1"/>
</dbReference>
<comment type="caution">
    <text evidence="6">The sequence shown here is derived from an EMBL/GenBank/DDBJ whole genome shotgun (WGS) entry which is preliminary data.</text>
</comment>
<sequence length="503" mass="53991">MSLATVAVLFEEWHETGGAPRGYVGGAWIDADSAERFDVTDPATGETIATVPRMGRAETCRAVRAAEEAWVSWRTRPARERAAILLDWRDCVLAAEDSLAELMVREQGKPLREAVTEIRYAASFLEWFAEEAKRAYGETIPGDAAQTRVTVQRQPIGVGAAITPWNFPAAMVTRKAGPALAAGCTLVLKPAEQTPLSAIALVALAEQAGVPAGVLNLVTGDAADAPEIGAELTENEDVRKVSFTGSTEVGRLLMRQAATTVKSLSLELGGNAPFIVFDDADLVAAVDGLVQCKYRNAGQTCISANRVLVARSVYDQFIALLTDRVRELNVGSGLDDATDVGPLIDRPALTKVIEHVADAERRGAKVVLGGQPHELGGTFFQPTIVRDVPATAQAFHEETFGPVAFLHPFDDEDEAIRLANDTPYGLAAYFYAQDVDRVWRVSEGLESGMVGINQPMLSTATAPFGGVKQSGLGREGSRHGLDDWLEMKYICQVIKPGSTDGDR</sequence>
<dbReference type="InterPro" id="IPR050740">
    <property type="entry name" value="Aldehyde_DH_Superfamily"/>
</dbReference>